<keyword evidence="3 10" id="KW-0762">Sugar transport</keyword>
<dbReference type="GO" id="GO:0008982">
    <property type="term" value="F:protein-N(PI)-phosphohistidine-sugar phosphotransferase activity"/>
    <property type="evidence" value="ECO:0007669"/>
    <property type="project" value="InterPro"/>
</dbReference>
<comment type="caution">
    <text evidence="10">The sequence shown here is derived from an EMBL/GenBank/DDBJ whole genome shotgun (WGS) entry which is preliminary data.</text>
</comment>
<dbReference type="PANTHER" id="PTHR34581:SF2">
    <property type="entry name" value="PTS SYSTEM N,N'-DIACETYLCHITOBIOSE-SPECIFIC EIIB COMPONENT"/>
    <property type="match status" value="1"/>
</dbReference>
<gene>
    <name evidence="10" type="ORF">AWN73_13830</name>
    <name evidence="9" type="ORF">CBU02nite_11010</name>
</gene>
<dbReference type="EMBL" id="LRDH01000108">
    <property type="protein sequence ID" value="PPV14466.1"/>
    <property type="molecule type" value="Genomic_DNA"/>
</dbReference>
<keyword evidence="4" id="KW-0808">Transferase</keyword>
<evidence type="ECO:0000256" key="5">
    <source>
        <dbReference type="ARBA" id="ARBA00022683"/>
    </source>
</evidence>
<evidence type="ECO:0000256" key="4">
    <source>
        <dbReference type="ARBA" id="ARBA00022679"/>
    </source>
</evidence>
<evidence type="ECO:0000256" key="2">
    <source>
        <dbReference type="ARBA" id="ARBA00022553"/>
    </source>
</evidence>
<keyword evidence="6" id="KW-0418">Kinase</keyword>
<evidence type="ECO:0000313" key="12">
    <source>
        <dbReference type="Proteomes" id="UP000321089"/>
    </source>
</evidence>
<protein>
    <submittedName>
        <fullName evidence="10">PTS sugar transporter subunit IIB</fullName>
    </submittedName>
</protein>
<dbReference type="Pfam" id="PF02302">
    <property type="entry name" value="PTS_IIB"/>
    <property type="match status" value="1"/>
</dbReference>
<dbReference type="RefSeq" id="WP_043665556.1">
    <property type="nucleotide sequence ID" value="NZ_BKBC01000010.1"/>
</dbReference>
<reference evidence="9 12" key="2">
    <citation type="submission" date="2019-07" db="EMBL/GenBank/DDBJ databases">
        <title>Whole genome shotgun sequence of Clostridium butyricum NBRC 3858.</title>
        <authorList>
            <person name="Hosoyama A."/>
            <person name="Uohara A."/>
            <person name="Ohji S."/>
            <person name="Ichikawa N."/>
        </authorList>
    </citation>
    <scope>NUCLEOTIDE SEQUENCE [LARGE SCALE GENOMIC DNA]</scope>
    <source>
        <strain evidence="9 12">NBRC 3858</strain>
    </source>
</reference>
<feature type="domain" description="PTS EIIB type-3" evidence="8">
    <location>
        <begin position="1"/>
        <end position="108"/>
    </location>
</feature>
<dbReference type="GO" id="GO:0016301">
    <property type="term" value="F:kinase activity"/>
    <property type="evidence" value="ECO:0007669"/>
    <property type="project" value="UniProtKB-KW"/>
</dbReference>
<evidence type="ECO:0000313" key="11">
    <source>
        <dbReference type="Proteomes" id="UP000238081"/>
    </source>
</evidence>
<dbReference type="Proteomes" id="UP000321089">
    <property type="component" value="Unassembled WGS sequence"/>
</dbReference>
<dbReference type="SUPFAM" id="SSF52794">
    <property type="entry name" value="PTS system IIB component-like"/>
    <property type="match status" value="1"/>
</dbReference>
<evidence type="ECO:0000313" key="10">
    <source>
        <dbReference type="EMBL" id="PPV14466.1"/>
    </source>
</evidence>
<dbReference type="Gene3D" id="3.40.50.2300">
    <property type="match status" value="1"/>
</dbReference>
<organism evidence="10 11">
    <name type="scientific">Clostridium butyricum</name>
    <dbReference type="NCBI Taxonomy" id="1492"/>
    <lineage>
        <taxon>Bacteria</taxon>
        <taxon>Bacillati</taxon>
        <taxon>Bacillota</taxon>
        <taxon>Clostridia</taxon>
        <taxon>Eubacteriales</taxon>
        <taxon>Clostridiaceae</taxon>
        <taxon>Clostridium</taxon>
    </lineage>
</organism>
<dbReference type="AlphaFoldDB" id="A0A2S7F9Y9"/>
<keyword evidence="2" id="KW-0597">Phosphoprotein</keyword>
<evidence type="ECO:0000256" key="1">
    <source>
        <dbReference type="ARBA" id="ARBA00022448"/>
    </source>
</evidence>
<keyword evidence="1" id="KW-0813">Transport</keyword>
<dbReference type="PANTHER" id="PTHR34581">
    <property type="entry name" value="PTS SYSTEM N,N'-DIACETYLCHITOBIOSE-SPECIFIC EIIB COMPONENT"/>
    <property type="match status" value="1"/>
</dbReference>
<dbReference type="EMBL" id="BKBC01000010">
    <property type="protein sequence ID" value="GEQ20595.1"/>
    <property type="molecule type" value="Genomic_DNA"/>
</dbReference>
<dbReference type="InterPro" id="IPR051819">
    <property type="entry name" value="PTS_sugar-specific_EIIB"/>
</dbReference>
<accession>A0A2S7F9Y9</accession>
<proteinExistence type="predicted"/>
<sequence length="140" mass="16281">MIKILICCLGGFSSSAMVKKIKSEIIENNLEKEMSVDFSPFMNANKLYHEYDVIMVCPHTRYEVNGFVKKHDDLNIPIYVLPPKMYGQMNAKELYIDAVDIINGYDDSKTNPWHFKGEEEIMTVQRACSYRNFKKLSKLK</sequence>
<evidence type="ECO:0000256" key="7">
    <source>
        <dbReference type="PROSITE-ProRule" id="PRU00423"/>
    </source>
</evidence>
<name>A0A2S7F9Y9_CLOBU</name>
<dbReference type="InterPro" id="IPR013012">
    <property type="entry name" value="PTS_EIIB_3"/>
</dbReference>
<evidence type="ECO:0000259" key="8">
    <source>
        <dbReference type="PROSITE" id="PS51100"/>
    </source>
</evidence>
<dbReference type="GO" id="GO:0009401">
    <property type="term" value="P:phosphoenolpyruvate-dependent sugar phosphotransferase system"/>
    <property type="evidence" value="ECO:0007669"/>
    <property type="project" value="UniProtKB-KW"/>
</dbReference>
<evidence type="ECO:0000256" key="3">
    <source>
        <dbReference type="ARBA" id="ARBA00022597"/>
    </source>
</evidence>
<dbReference type="InterPro" id="IPR003501">
    <property type="entry name" value="PTS_EIIB_2/3"/>
</dbReference>
<dbReference type="Proteomes" id="UP000238081">
    <property type="component" value="Unassembled WGS sequence"/>
</dbReference>
<evidence type="ECO:0000256" key="6">
    <source>
        <dbReference type="ARBA" id="ARBA00022777"/>
    </source>
</evidence>
<evidence type="ECO:0000313" key="9">
    <source>
        <dbReference type="EMBL" id="GEQ20595.1"/>
    </source>
</evidence>
<feature type="modified residue" description="Phosphocysteine; by EIIA" evidence="7">
    <location>
        <position position="8"/>
    </location>
</feature>
<keyword evidence="5" id="KW-0598">Phosphotransferase system</keyword>
<dbReference type="InterPro" id="IPR036095">
    <property type="entry name" value="PTS_EIIB-like_sf"/>
</dbReference>
<dbReference type="PROSITE" id="PS51100">
    <property type="entry name" value="PTS_EIIB_TYPE_3"/>
    <property type="match status" value="1"/>
</dbReference>
<reference evidence="10 11" key="1">
    <citation type="submission" date="2016-01" db="EMBL/GenBank/DDBJ databases">
        <title>Characterization of the Clostridium difficile lineages that are prevalent in Hong Kong and China.</title>
        <authorList>
            <person name="Kwok J.S.-L."/>
            <person name="Lam W.-Y."/>
            <person name="Ip M."/>
            <person name="Chan T.-F."/>
            <person name="Hawkey P.M."/>
            <person name="Tsui S.K.-W."/>
        </authorList>
    </citation>
    <scope>NUCLEOTIDE SEQUENCE [LARGE SCALE GENOMIC DNA]</scope>
    <source>
        <strain evidence="10 11">300064</strain>
    </source>
</reference>